<evidence type="ECO:0000313" key="2">
    <source>
        <dbReference type="Proteomes" id="UP000070263"/>
    </source>
</evidence>
<accession>A0A133VMI4</accession>
<dbReference type="AlphaFoldDB" id="A0A133VMI4"/>
<proteinExistence type="predicted"/>
<protein>
    <submittedName>
        <fullName evidence="1">Uncharacterized protein</fullName>
    </submittedName>
</protein>
<organism evidence="1 2">
    <name type="scientific">candidate division MSBL1 archaeon SCGC-AAA382A20</name>
    <dbReference type="NCBI Taxonomy" id="1698280"/>
    <lineage>
        <taxon>Archaea</taxon>
        <taxon>Methanobacteriati</taxon>
        <taxon>Methanobacteriota</taxon>
        <taxon>candidate division MSBL1</taxon>
    </lineage>
</organism>
<sequence length="96" mass="10755">METDMENKLEEYLELLEKIKKQVGNEDTAASIVGEIGKDRRVEKMHEKNGNNGNGSAATEKQKAFMEKLGIDYPENVTKREASGLIDEELAKNGKQ</sequence>
<reference evidence="1 2" key="1">
    <citation type="journal article" date="2016" name="Sci. Rep.">
        <title>Metabolic traits of an uncultured archaeal lineage -MSBL1- from brine pools of the Red Sea.</title>
        <authorList>
            <person name="Mwirichia R."/>
            <person name="Alam I."/>
            <person name="Rashid M."/>
            <person name="Vinu M."/>
            <person name="Ba-Alawi W."/>
            <person name="Anthony Kamau A."/>
            <person name="Kamanda Ngugi D."/>
            <person name="Goker M."/>
            <person name="Klenk H.P."/>
            <person name="Bajic V."/>
            <person name="Stingl U."/>
        </authorList>
    </citation>
    <scope>NUCLEOTIDE SEQUENCE [LARGE SCALE GENOMIC DNA]</scope>
    <source>
        <strain evidence="1">SCGC-AAA382A20</strain>
    </source>
</reference>
<evidence type="ECO:0000313" key="1">
    <source>
        <dbReference type="EMBL" id="KXB07630.1"/>
    </source>
</evidence>
<gene>
    <name evidence="1" type="ORF">AKJ51_00750</name>
</gene>
<keyword evidence="2" id="KW-1185">Reference proteome</keyword>
<comment type="caution">
    <text evidence="1">The sequence shown here is derived from an EMBL/GenBank/DDBJ whole genome shotgun (WGS) entry which is preliminary data.</text>
</comment>
<dbReference type="Proteomes" id="UP000070263">
    <property type="component" value="Unassembled WGS sequence"/>
</dbReference>
<name>A0A133VMI4_9EURY</name>
<dbReference type="EMBL" id="LHYE01000004">
    <property type="protein sequence ID" value="KXB07630.1"/>
    <property type="molecule type" value="Genomic_DNA"/>
</dbReference>